<evidence type="ECO:0000256" key="4">
    <source>
        <dbReference type="ARBA" id="ARBA00022679"/>
    </source>
</evidence>
<evidence type="ECO:0000256" key="1">
    <source>
        <dbReference type="ARBA" id="ARBA00001541"/>
    </source>
</evidence>
<dbReference type="STRING" id="880073.Cabys_1450"/>
<dbReference type="Gene3D" id="3.40.50.150">
    <property type="entry name" value="Vaccinia Virus protein VP39"/>
    <property type="match status" value="1"/>
</dbReference>
<dbReference type="KEGG" id="caby:Cabys_1450"/>
<dbReference type="RefSeq" id="WP_006929499.1">
    <property type="nucleotide sequence ID" value="NZ_CM001402.1"/>
</dbReference>
<dbReference type="eggNOG" id="COG1352">
    <property type="taxonomic scope" value="Bacteria"/>
</dbReference>
<evidence type="ECO:0000313" key="7">
    <source>
        <dbReference type="EMBL" id="APF18199.1"/>
    </source>
</evidence>
<dbReference type="PIRSF" id="PIRSF000410">
    <property type="entry name" value="CheR"/>
    <property type="match status" value="1"/>
</dbReference>
<dbReference type="InterPro" id="IPR029063">
    <property type="entry name" value="SAM-dependent_MTases_sf"/>
</dbReference>
<dbReference type="PANTHER" id="PTHR24422">
    <property type="entry name" value="CHEMOTAXIS PROTEIN METHYLTRANSFERASE"/>
    <property type="match status" value="1"/>
</dbReference>
<feature type="domain" description="CheR-type methyltransferase" evidence="6">
    <location>
        <begin position="1"/>
        <end position="277"/>
    </location>
</feature>
<dbReference type="PRINTS" id="PR00996">
    <property type="entry name" value="CHERMTFRASE"/>
</dbReference>
<dbReference type="Proteomes" id="UP000183868">
    <property type="component" value="Chromosome"/>
</dbReference>
<dbReference type="InterPro" id="IPR036804">
    <property type="entry name" value="CheR_N_sf"/>
</dbReference>
<evidence type="ECO:0000256" key="2">
    <source>
        <dbReference type="ARBA" id="ARBA00012534"/>
    </source>
</evidence>
<dbReference type="Pfam" id="PF01739">
    <property type="entry name" value="CheR"/>
    <property type="match status" value="1"/>
</dbReference>
<evidence type="ECO:0000313" key="8">
    <source>
        <dbReference type="EMBL" id="EHO42226.1"/>
    </source>
</evidence>
<dbReference type="SUPFAM" id="SSF53335">
    <property type="entry name" value="S-adenosyl-L-methionine-dependent methyltransferases"/>
    <property type="match status" value="1"/>
</dbReference>
<keyword evidence="4 8" id="KW-0808">Transferase</keyword>
<dbReference type="InterPro" id="IPR000780">
    <property type="entry name" value="CheR_MeTrfase"/>
</dbReference>
<reference evidence="7 10" key="2">
    <citation type="submission" date="2016-11" db="EMBL/GenBank/DDBJ databases">
        <title>Genomic analysis of Caldithrix abyssi and proposal of a novel bacterial phylum Caldithrichaeota.</title>
        <authorList>
            <person name="Kublanov I."/>
            <person name="Sigalova O."/>
            <person name="Gavrilov S."/>
            <person name="Lebedinsky A."/>
            <person name="Ivanova N."/>
            <person name="Daum C."/>
            <person name="Reddy T."/>
            <person name="Klenk H.P."/>
            <person name="Goker M."/>
            <person name="Reva O."/>
            <person name="Miroshnichenko M."/>
            <person name="Kyprides N."/>
            <person name="Woyke T."/>
            <person name="Gelfand M."/>
        </authorList>
    </citation>
    <scope>NUCLEOTIDE SEQUENCE [LARGE SCALE GENOMIC DNA]</scope>
    <source>
        <strain evidence="7 10">LF13</strain>
    </source>
</reference>
<gene>
    <name evidence="7" type="primary">cheR-type</name>
    <name evidence="7" type="ORF">Cabys_1450</name>
    <name evidence="8" type="ORF">Calab_2616</name>
</gene>
<dbReference type="PROSITE" id="PS50123">
    <property type="entry name" value="CHER"/>
    <property type="match status" value="1"/>
</dbReference>
<dbReference type="HOGENOM" id="CLU_025854_0_0_0"/>
<dbReference type="Gene3D" id="1.10.155.10">
    <property type="entry name" value="Chemotaxis receptor methyltransferase CheR, N-terminal domain"/>
    <property type="match status" value="1"/>
</dbReference>
<evidence type="ECO:0000313" key="9">
    <source>
        <dbReference type="Proteomes" id="UP000004671"/>
    </source>
</evidence>
<dbReference type="PANTHER" id="PTHR24422:SF19">
    <property type="entry name" value="CHEMOTAXIS PROTEIN METHYLTRANSFERASE"/>
    <property type="match status" value="1"/>
</dbReference>
<dbReference type="InterPro" id="IPR022642">
    <property type="entry name" value="CheR_C"/>
</dbReference>
<dbReference type="PaxDb" id="880073-Calab_2616"/>
<dbReference type="AlphaFoldDB" id="H1XPB1"/>
<evidence type="ECO:0000313" key="10">
    <source>
        <dbReference type="Proteomes" id="UP000183868"/>
    </source>
</evidence>
<dbReference type="InterPro" id="IPR022641">
    <property type="entry name" value="CheR_N"/>
</dbReference>
<reference evidence="8 9" key="1">
    <citation type="submission" date="2011-09" db="EMBL/GenBank/DDBJ databases">
        <title>The permanent draft genome of Caldithrix abyssi DSM 13497.</title>
        <authorList>
            <consortium name="US DOE Joint Genome Institute (JGI-PGF)"/>
            <person name="Lucas S."/>
            <person name="Han J."/>
            <person name="Lapidus A."/>
            <person name="Bruce D."/>
            <person name="Goodwin L."/>
            <person name="Pitluck S."/>
            <person name="Peters L."/>
            <person name="Kyrpides N."/>
            <person name="Mavromatis K."/>
            <person name="Ivanova N."/>
            <person name="Mikhailova N."/>
            <person name="Chertkov O."/>
            <person name="Detter J.C."/>
            <person name="Tapia R."/>
            <person name="Han C."/>
            <person name="Land M."/>
            <person name="Hauser L."/>
            <person name="Markowitz V."/>
            <person name="Cheng J.-F."/>
            <person name="Hugenholtz P."/>
            <person name="Woyke T."/>
            <person name="Wu D."/>
            <person name="Spring S."/>
            <person name="Brambilla E."/>
            <person name="Klenk H.-P."/>
            <person name="Eisen J.A."/>
        </authorList>
    </citation>
    <scope>NUCLEOTIDE SEQUENCE [LARGE SCALE GENOMIC DNA]</scope>
    <source>
        <strain evidence="8 9">DSM 13497</strain>
    </source>
</reference>
<keyword evidence="5" id="KW-0949">S-adenosyl-L-methionine</keyword>
<evidence type="ECO:0000259" key="6">
    <source>
        <dbReference type="PROSITE" id="PS50123"/>
    </source>
</evidence>
<dbReference type="SUPFAM" id="SSF47757">
    <property type="entry name" value="Chemotaxis receptor methyltransferase CheR, N-terminal domain"/>
    <property type="match status" value="1"/>
</dbReference>
<evidence type="ECO:0000256" key="3">
    <source>
        <dbReference type="ARBA" id="ARBA00022603"/>
    </source>
</evidence>
<protein>
    <recommendedName>
        <fullName evidence="2">protein-glutamate O-methyltransferase</fullName>
        <ecNumber evidence="2">2.1.1.80</ecNumber>
    </recommendedName>
</protein>
<dbReference type="InParanoid" id="H1XPB1"/>
<dbReference type="EMBL" id="CP018099">
    <property type="protein sequence ID" value="APF18199.1"/>
    <property type="molecule type" value="Genomic_DNA"/>
</dbReference>
<dbReference type="GO" id="GO:0008983">
    <property type="term" value="F:protein-glutamate O-methyltransferase activity"/>
    <property type="evidence" value="ECO:0007669"/>
    <property type="project" value="UniProtKB-EC"/>
</dbReference>
<dbReference type="Proteomes" id="UP000004671">
    <property type="component" value="Chromosome"/>
</dbReference>
<evidence type="ECO:0000256" key="5">
    <source>
        <dbReference type="ARBA" id="ARBA00022691"/>
    </source>
</evidence>
<dbReference type="Pfam" id="PF03705">
    <property type="entry name" value="CheR_N"/>
    <property type="match status" value="1"/>
</dbReference>
<name>H1XPB1_CALAY</name>
<dbReference type="InterPro" id="IPR026024">
    <property type="entry name" value="Chemotaxis_MeTrfase_CheR"/>
</dbReference>
<keyword evidence="3 8" id="KW-0489">Methyltransferase</keyword>
<proteinExistence type="predicted"/>
<comment type="catalytic activity">
    <reaction evidence="1">
        <text>L-glutamyl-[protein] + S-adenosyl-L-methionine = [protein]-L-glutamate 5-O-methyl ester + S-adenosyl-L-homocysteine</text>
        <dbReference type="Rhea" id="RHEA:24452"/>
        <dbReference type="Rhea" id="RHEA-COMP:10208"/>
        <dbReference type="Rhea" id="RHEA-COMP:10311"/>
        <dbReference type="ChEBI" id="CHEBI:29973"/>
        <dbReference type="ChEBI" id="CHEBI:57856"/>
        <dbReference type="ChEBI" id="CHEBI:59789"/>
        <dbReference type="ChEBI" id="CHEBI:82795"/>
        <dbReference type="EC" id="2.1.1.80"/>
    </reaction>
</comment>
<dbReference type="SMART" id="SM00138">
    <property type="entry name" value="MeTrc"/>
    <property type="match status" value="1"/>
</dbReference>
<dbReference type="EMBL" id="CM001402">
    <property type="protein sequence ID" value="EHO42226.1"/>
    <property type="molecule type" value="Genomic_DNA"/>
</dbReference>
<dbReference type="InterPro" id="IPR050903">
    <property type="entry name" value="Bact_Chemotaxis_MeTrfase"/>
</dbReference>
<dbReference type="FunCoup" id="H1XPB1">
    <property type="interactions" value="247"/>
</dbReference>
<dbReference type="EC" id="2.1.1.80" evidence="2"/>
<organism evidence="8 9">
    <name type="scientific">Caldithrix abyssi DSM 13497</name>
    <dbReference type="NCBI Taxonomy" id="880073"/>
    <lineage>
        <taxon>Bacteria</taxon>
        <taxon>Pseudomonadati</taxon>
        <taxon>Calditrichota</taxon>
        <taxon>Calditrichia</taxon>
        <taxon>Calditrichales</taxon>
        <taxon>Calditrichaceae</taxon>
        <taxon>Caldithrix</taxon>
    </lineage>
</organism>
<sequence>MKTEAPLLTDEAFDKISELVHRRVGIVLTTQKRSLVLARLQSVLREHGFVNFEDYLKFLKNDASGRALNTFINRIATNHTFFNREAPHFEFLKKVALPQLMESAGRHSRLHLWSAGCSSGEEPYQMAMELIEVLGETAAAEKAAILATDISTAALNRAQIGIYDRENVQHLPSAYRLKYFLPVDENNFQIKPALQRLILFKRLNLVRPHFPFKKQFHVVFCRNVMIYFDQETRASLIAKFYRYLAPGGYLMLGHSESIPPGNRYFKYVRPAIYRKEE</sequence>
<dbReference type="GO" id="GO:0032259">
    <property type="term" value="P:methylation"/>
    <property type="evidence" value="ECO:0007669"/>
    <property type="project" value="UniProtKB-KW"/>
</dbReference>
<dbReference type="OrthoDB" id="9816309at2"/>
<keyword evidence="9" id="KW-1185">Reference proteome</keyword>
<accession>H1XPB1</accession>